<keyword evidence="1" id="KW-0812">Transmembrane</keyword>
<evidence type="ECO:0000313" key="3">
    <source>
        <dbReference type="Proteomes" id="UP000777661"/>
    </source>
</evidence>
<keyword evidence="1" id="KW-0472">Membrane</keyword>
<name>A0ABS7RAY8_9HYPH</name>
<keyword evidence="3" id="KW-1185">Reference proteome</keyword>
<comment type="caution">
    <text evidence="2">The sequence shown here is derived from an EMBL/GenBank/DDBJ whole genome shotgun (WGS) entry which is preliminary data.</text>
</comment>
<evidence type="ECO:0000313" key="2">
    <source>
        <dbReference type="EMBL" id="MBY8917530.1"/>
    </source>
</evidence>
<sequence>MAHNASRAAHRHHSVLRSIGAVFLGLAVIFILSLGMDQLMHSLEIYPPWDQPMVDVEDGLLALGYRIPIAIFGCYLAARFAPRAPMAHALVLGGIGVVLSTLGAVAMWQMGMHWYPIALILISLPCAWIGGKLYLARKSGSR</sequence>
<gene>
    <name evidence="2" type="ORF">KVG22_13080</name>
</gene>
<feature type="transmembrane region" description="Helical" evidence="1">
    <location>
        <begin position="90"/>
        <end position="108"/>
    </location>
</feature>
<organism evidence="2 3">
    <name type="scientific">Nitratireductor rhodophyticola</name>
    <dbReference type="NCBI Taxonomy" id="2854036"/>
    <lineage>
        <taxon>Bacteria</taxon>
        <taxon>Pseudomonadati</taxon>
        <taxon>Pseudomonadota</taxon>
        <taxon>Alphaproteobacteria</taxon>
        <taxon>Hyphomicrobiales</taxon>
        <taxon>Phyllobacteriaceae</taxon>
        <taxon>Nitratireductor</taxon>
    </lineage>
</organism>
<proteinExistence type="predicted"/>
<accession>A0ABS7RAY8</accession>
<reference evidence="2 3" key="1">
    <citation type="submission" date="2021-06" db="EMBL/GenBank/DDBJ databases">
        <title>Nitratireductor porphyridii sp. nov., isolated from a small marine red alga, Porphyridium purpureum in South Korea.</title>
        <authorList>
            <person name="Kim K.H."/>
            <person name="Kristyanto S."/>
            <person name="Jeon C.O."/>
        </authorList>
    </citation>
    <scope>NUCLEOTIDE SEQUENCE [LARGE SCALE GENOMIC DNA]</scope>
    <source>
        <strain evidence="2 3">R6</strain>
    </source>
</reference>
<feature type="transmembrane region" description="Helical" evidence="1">
    <location>
        <begin position="21"/>
        <end position="40"/>
    </location>
</feature>
<protein>
    <submittedName>
        <fullName evidence="2">Uncharacterized protein</fullName>
    </submittedName>
</protein>
<dbReference type="EMBL" id="JAHSQO010000004">
    <property type="protein sequence ID" value="MBY8917530.1"/>
    <property type="molecule type" value="Genomic_DNA"/>
</dbReference>
<feature type="transmembrane region" description="Helical" evidence="1">
    <location>
        <begin position="114"/>
        <end position="135"/>
    </location>
</feature>
<keyword evidence="1" id="KW-1133">Transmembrane helix</keyword>
<feature type="transmembrane region" description="Helical" evidence="1">
    <location>
        <begin position="60"/>
        <end position="78"/>
    </location>
</feature>
<dbReference type="RefSeq" id="WP_223006049.1">
    <property type="nucleotide sequence ID" value="NZ_JAHSQO010000004.1"/>
</dbReference>
<dbReference type="Proteomes" id="UP000777661">
    <property type="component" value="Unassembled WGS sequence"/>
</dbReference>
<evidence type="ECO:0000256" key="1">
    <source>
        <dbReference type="SAM" id="Phobius"/>
    </source>
</evidence>